<dbReference type="RefSeq" id="WP_039635665.1">
    <property type="nucleotide sequence ID" value="NZ_AYSO01000020.1"/>
</dbReference>
<dbReference type="AlphaFoldDB" id="A0A0C1R230"/>
<gene>
    <name evidence="1" type="ORF">U732_57</name>
</gene>
<protein>
    <recommendedName>
        <fullName evidence="3">Helix-turn-helix family protein</fullName>
    </recommendedName>
</protein>
<accession>A0A0C1R230</accession>
<dbReference type="EMBL" id="AYSO01000020">
    <property type="protein sequence ID" value="KIE44501.1"/>
    <property type="molecule type" value="Genomic_DNA"/>
</dbReference>
<dbReference type="Proteomes" id="UP000031366">
    <property type="component" value="Unassembled WGS sequence"/>
</dbReference>
<name>A0A0C1R230_9CLOT</name>
<reference evidence="1 2" key="1">
    <citation type="journal article" date="2015" name="Infect. Genet. Evol.">
        <title>Genomic sequences of six botulinum neurotoxin-producing strains representing three clostridial species illustrate the mobility and diversity of botulinum neurotoxin genes.</title>
        <authorList>
            <person name="Smith T.J."/>
            <person name="Hill K.K."/>
            <person name="Xie G."/>
            <person name="Foley B.T."/>
            <person name="Williamson C.H."/>
            <person name="Foster J.T."/>
            <person name="Johnson S.L."/>
            <person name="Chertkov O."/>
            <person name="Teshima H."/>
            <person name="Gibbons H.S."/>
            <person name="Johnsky L.A."/>
            <person name="Karavis M.A."/>
            <person name="Smith L.A."/>
        </authorList>
    </citation>
    <scope>NUCLEOTIDE SEQUENCE [LARGE SCALE GENOMIC DNA]</scope>
    <source>
        <strain evidence="1 2">CDC 2741</strain>
    </source>
</reference>
<proteinExistence type="predicted"/>
<dbReference type="SUPFAM" id="SSF47413">
    <property type="entry name" value="lambda repressor-like DNA-binding domains"/>
    <property type="match status" value="1"/>
</dbReference>
<dbReference type="InterPro" id="IPR001387">
    <property type="entry name" value="Cro/C1-type_HTH"/>
</dbReference>
<organism evidence="1 2">
    <name type="scientific">Clostridium argentinense CDC 2741</name>
    <dbReference type="NCBI Taxonomy" id="1418104"/>
    <lineage>
        <taxon>Bacteria</taxon>
        <taxon>Bacillati</taxon>
        <taxon>Bacillota</taxon>
        <taxon>Clostridia</taxon>
        <taxon>Eubacteriales</taxon>
        <taxon>Clostridiaceae</taxon>
        <taxon>Clostridium</taxon>
    </lineage>
</organism>
<keyword evidence="2" id="KW-1185">Reference proteome</keyword>
<dbReference type="CDD" id="cd00093">
    <property type="entry name" value="HTH_XRE"/>
    <property type="match status" value="1"/>
</dbReference>
<dbReference type="InterPro" id="IPR010982">
    <property type="entry name" value="Lambda_DNA-bd_dom_sf"/>
</dbReference>
<dbReference type="GO" id="GO:0003677">
    <property type="term" value="F:DNA binding"/>
    <property type="evidence" value="ECO:0007669"/>
    <property type="project" value="InterPro"/>
</dbReference>
<evidence type="ECO:0000313" key="1">
    <source>
        <dbReference type="EMBL" id="KIE44501.1"/>
    </source>
</evidence>
<evidence type="ECO:0000313" key="2">
    <source>
        <dbReference type="Proteomes" id="UP000031366"/>
    </source>
</evidence>
<evidence type="ECO:0008006" key="3">
    <source>
        <dbReference type="Google" id="ProtNLM"/>
    </source>
</evidence>
<comment type="caution">
    <text evidence="1">The sequence shown here is derived from an EMBL/GenBank/DDBJ whole genome shotgun (WGS) entry which is preliminary data.</text>
</comment>
<sequence>MLYCPRCNNTTCVNTKIIVGEYSTNAYVCSACNKIIFDKNLSEQKAKIFEREYISRQNALKRDELKEKVFILDIQNVREKNYKQRSDIEDIIGISPQRLHILESEGINIKATTMHKLAFAIGCSPLEIVRMIDKSDFDPDKHILIIE</sequence>